<evidence type="ECO:0000256" key="3">
    <source>
        <dbReference type="ARBA" id="ARBA00023125"/>
    </source>
</evidence>
<comment type="caution">
    <text evidence="6">The sequence shown here is derived from an EMBL/GenBank/DDBJ whole genome shotgun (WGS) entry which is preliminary data.</text>
</comment>
<name>A0A9X0RBB4_VIBME</name>
<accession>A0A9X0RBB4</accession>
<evidence type="ECO:0000259" key="5">
    <source>
        <dbReference type="PROSITE" id="PS50931"/>
    </source>
</evidence>
<evidence type="ECO:0000313" key="7">
    <source>
        <dbReference type="Proteomes" id="UP000615796"/>
    </source>
</evidence>
<dbReference type="Gene3D" id="3.40.190.10">
    <property type="entry name" value="Periplasmic binding protein-like II"/>
    <property type="match status" value="2"/>
</dbReference>
<dbReference type="PANTHER" id="PTHR30126">
    <property type="entry name" value="HTH-TYPE TRANSCRIPTIONAL REGULATOR"/>
    <property type="match status" value="1"/>
</dbReference>
<dbReference type="OrthoDB" id="9803735at2"/>
<dbReference type="InterPro" id="IPR000847">
    <property type="entry name" value="LysR_HTH_N"/>
</dbReference>
<organism evidence="6 7">
    <name type="scientific">Vibrio metschnikovii</name>
    <dbReference type="NCBI Taxonomy" id="28172"/>
    <lineage>
        <taxon>Bacteria</taxon>
        <taxon>Pseudomonadati</taxon>
        <taxon>Pseudomonadota</taxon>
        <taxon>Gammaproteobacteria</taxon>
        <taxon>Vibrionales</taxon>
        <taxon>Vibrionaceae</taxon>
        <taxon>Vibrio</taxon>
    </lineage>
</organism>
<dbReference type="CDD" id="cd08430">
    <property type="entry name" value="PBP2_IlvY"/>
    <property type="match status" value="1"/>
</dbReference>
<dbReference type="GO" id="GO:0003700">
    <property type="term" value="F:DNA-binding transcription factor activity"/>
    <property type="evidence" value="ECO:0007669"/>
    <property type="project" value="InterPro"/>
</dbReference>
<dbReference type="FunFam" id="1.10.10.10:FF:000001">
    <property type="entry name" value="LysR family transcriptional regulator"/>
    <property type="match status" value="1"/>
</dbReference>
<keyword evidence="7" id="KW-1185">Reference proteome</keyword>
<evidence type="ECO:0000256" key="1">
    <source>
        <dbReference type="ARBA" id="ARBA00009437"/>
    </source>
</evidence>
<dbReference type="GeneID" id="79886596"/>
<comment type="similarity">
    <text evidence="1">Belongs to the LysR transcriptional regulatory family.</text>
</comment>
<dbReference type="Proteomes" id="UP000615796">
    <property type="component" value="Unassembled WGS sequence"/>
</dbReference>
<gene>
    <name evidence="6" type="primary">ilvY</name>
    <name evidence="6" type="ORF">H8Q88_18290</name>
</gene>
<dbReference type="EMBL" id="JACRUP010000019">
    <property type="protein sequence ID" value="MBC5852852.1"/>
    <property type="molecule type" value="Genomic_DNA"/>
</dbReference>
<dbReference type="SUPFAM" id="SSF53850">
    <property type="entry name" value="Periplasmic binding protein-like II"/>
    <property type="match status" value="1"/>
</dbReference>
<evidence type="ECO:0000313" key="6">
    <source>
        <dbReference type="EMBL" id="MBC5852852.1"/>
    </source>
</evidence>
<keyword evidence="4" id="KW-0804">Transcription</keyword>
<keyword evidence="2" id="KW-0805">Transcription regulation</keyword>
<dbReference type="PROSITE" id="PS50931">
    <property type="entry name" value="HTH_LYSR"/>
    <property type="match status" value="1"/>
</dbReference>
<dbReference type="GO" id="GO:0000976">
    <property type="term" value="F:transcription cis-regulatory region binding"/>
    <property type="evidence" value="ECO:0007669"/>
    <property type="project" value="TreeGrafter"/>
</dbReference>
<keyword evidence="3" id="KW-0238">DNA-binding</keyword>
<evidence type="ECO:0000256" key="4">
    <source>
        <dbReference type="ARBA" id="ARBA00023163"/>
    </source>
</evidence>
<dbReference type="InterPro" id="IPR036388">
    <property type="entry name" value="WH-like_DNA-bd_sf"/>
</dbReference>
<dbReference type="InterPro" id="IPR036390">
    <property type="entry name" value="WH_DNA-bd_sf"/>
</dbReference>
<dbReference type="RefSeq" id="WP_004397521.1">
    <property type="nucleotide sequence ID" value="NZ_CAWQCL010000002.1"/>
</dbReference>
<dbReference type="Gene3D" id="1.10.10.10">
    <property type="entry name" value="Winged helix-like DNA-binding domain superfamily/Winged helix DNA-binding domain"/>
    <property type="match status" value="1"/>
</dbReference>
<dbReference type="PANTHER" id="PTHR30126:SF81">
    <property type="entry name" value="HTH-TYPE TRANSCRIPTIONAL REGULATOR ILVY"/>
    <property type="match status" value="1"/>
</dbReference>
<proteinExistence type="inferred from homology"/>
<dbReference type="InterPro" id="IPR005119">
    <property type="entry name" value="LysR_subst-bd"/>
</dbReference>
<protein>
    <submittedName>
        <fullName evidence="6">HTH-type transcriptional activator IlvY</fullName>
    </submittedName>
</protein>
<dbReference type="AlphaFoldDB" id="A0A9X0RBB4"/>
<evidence type="ECO:0000256" key="2">
    <source>
        <dbReference type="ARBA" id="ARBA00023015"/>
    </source>
</evidence>
<dbReference type="Pfam" id="PF00126">
    <property type="entry name" value="HTH_1"/>
    <property type="match status" value="1"/>
</dbReference>
<dbReference type="InterPro" id="IPR037404">
    <property type="entry name" value="IlvY_PBP2"/>
</dbReference>
<dbReference type="Pfam" id="PF03466">
    <property type="entry name" value="LysR_substrate"/>
    <property type="match status" value="1"/>
</dbReference>
<sequence length="295" mass="33070">MNIKTLQLFVHLCEHKNFSSTAKALHVSPSALSRQIQKLEDEIGHSLFVRDNRSVEITPSGYKLLPVAQRMLNDWRQLQLQLNEQHSELKGEIRLFCSVTASYSHLPDLLNAFRLQHPYIEFKLLTGDPAQAIEIILEDEADIAIAAIPDNVPSRLEFATISEIPLSVIAPTGISHFLEELQKEFPDWNQIPFIVPEAGTARERANSWFKKMKIKPNIYAQIAGHEAIVSLVALGCGVGVAPDVVINNSPLRDKVQKLSVLPIKPFKLGVCCKRSQLDDPLVRALWRVISDFQSG</sequence>
<dbReference type="NCBIfam" id="NF008722">
    <property type="entry name" value="PRK11716.1"/>
    <property type="match status" value="1"/>
</dbReference>
<dbReference type="PRINTS" id="PR00039">
    <property type="entry name" value="HTHLYSR"/>
</dbReference>
<dbReference type="SUPFAM" id="SSF46785">
    <property type="entry name" value="Winged helix' DNA-binding domain"/>
    <property type="match status" value="1"/>
</dbReference>
<reference evidence="6" key="1">
    <citation type="submission" date="2020-08" db="EMBL/GenBank/DDBJ databases">
        <title>Genome Sequencing and Pan-Genome Analysis of Migratory bird Vibrio Strains, Inner Mongolia.</title>
        <authorList>
            <person name="Zheng L."/>
        </authorList>
    </citation>
    <scope>NUCLEOTIDE SEQUENCE</scope>
    <source>
        <strain evidence="6">M13F</strain>
    </source>
</reference>
<feature type="domain" description="HTH lysR-type" evidence="5">
    <location>
        <begin position="1"/>
        <end position="58"/>
    </location>
</feature>